<protein>
    <submittedName>
        <fullName evidence="1">Uncharacterized protein</fullName>
    </submittedName>
</protein>
<gene>
    <name evidence="1" type="ORF">PL9631_960014</name>
</gene>
<comment type="caution">
    <text evidence="1">The sequence shown here is derived from an EMBL/GenBank/DDBJ whole genome shotgun (WGS) entry which is preliminary data.</text>
</comment>
<proteinExistence type="predicted"/>
<keyword evidence="2" id="KW-1185">Reference proteome</keyword>
<organism evidence="1 2">
    <name type="scientific">Planktothrix paucivesiculata PCC 9631</name>
    <dbReference type="NCBI Taxonomy" id="671071"/>
    <lineage>
        <taxon>Bacteria</taxon>
        <taxon>Bacillati</taxon>
        <taxon>Cyanobacteriota</taxon>
        <taxon>Cyanophyceae</taxon>
        <taxon>Oscillatoriophycideae</taxon>
        <taxon>Oscillatoriales</taxon>
        <taxon>Microcoleaceae</taxon>
        <taxon>Planktothrix</taxon>
    </lineage>
</organism>
<dbReference type="EMBL" id="CZCS02000241">
    <property type="protein sequence ID" value="VXD25585.1"/>
    <property type="molecule type" value="Genomic_DNA"/>
</dbReference>
<dbReference type="Proteomes" id="UP000182190">
    <property type="component" value="Unassembled WGS sequence"/>
</dbReference>
<evidence type="ECO:0000313" key="2">
    <source>
        <dbReference type="Proteomes" id="UP000182190"/>
    </source>
</evidence>
<evidence type="ECO:0000313" key="1">
    <source>
        <dbReference type="EMBL" id="VXD25585.1"/>
    </source>
</evidence>
<name>A0A7Z9C1W7_9CYAN</name>
<reference evidence="1" key="1">
    <citation type="submission" date="2019-10" db="EMBL/GenBank/DDBJ databases">
        <authorList>
            <consortium name="Genoscope - CEA"/>
            <person name="William W."/>
        </authorList>
    </citation>
    <scope>NUCLEOTIDE SEQUENCE [LARGE SCALE GENOMIC DNA]</scope>
    <source>
        <strain evidence="1">BBR_PRJEB10994</strain>
    </source>
</reference>
<dbReference type="RefSeq" id="WP_197046432.1">
    <property type="nucleotide sequence ID" value="NZ_LR735022.1"/>
</dbReference>
<accession>A0A7Z9C1W7</accession>
<sequence length="52" mass="6006">MDGHIFTAPVAWAQTDFCEEILLGREVVFDLFDIEFKQADETIIFKWRGGQA</sequence>
<dbReference type="AlphaFoldDB" id="A0A7Z9C1W7"/>